<proteinExistence type="predicted"/>
<accession>A0A9P4YWL0</accession>
<comment type="caution">
    <text evidence="4">The sequence shown here is derived from an EMBL/GenBank/DDBJ whole genome shotgun (WGS) entry which is preliminary data.</text>
</comment>
<dbReference type="OrthoDB" id="4951845at2759"/>
<gene>
    <name evidence="4" type="ORF">GMORB2_6561</name>
</gene>
<dbReference type="EMBL" id="JAANYQ010000007">
    <property type="protein sequence ID" value="KAF4123013.1"/>
    <property type="molecule type" value="Genomic_DNA"/>
</dbReference>
<evidence type="ECO:0000313" key="4">
    <source>
        <dbReference type="EMBL" id="KAF4123013.1"/>
    </source>
</evidence>
<dbReference type="SUPFAM" id="SSF47954">
    <property type="entry name" value="Cyclin-like"/>
    <property type="match status" value="1"/>
</dbReference>
<dbReference type="GO" id="GO:0006357">
    <property type="term" value="P:regulation of transcription by RNA polymerase II"/>
    <property type="evidence" value="ECO:0007669"/>
    <property type="project" value="InterPro"/>
</dbReference>
<name>A0A9P4YWL0_9HYPO</name>
<dbReference type="InterPro" id="IPR006671">
    <property type="entry name" value="Cyclin_N"/>
</dbReference>
<feature type="region of interest" description="Disordered" evidence="2">
    <location>
        <begin position="277"/>
        <end position="302"/>
    </location>
</feature>
<evidence type="ECO:0000259" key="3">
    <source>
        <dbReference type="Pfam" id="PF00134"/>
    </source>
</evidence>
<feature type="region of interest" description="Disordered" evidence="2">
    <location>
        <begin position="414"/>
        <end position="452"/>
    </location>
</feature>
<keyword evidence="5" id="KW-1185">Reference proteome</keyword>
<organism evidence="4 5">
    <name type="scientific">Geosmithia morbida</name>
    <dbReference type="NCBI Taxonomy" id="1094350"/>
    <lineage>
        <taxon>Eukaryota</taxon>
        <taxon>Fungi</taxon>
        <taxon>Dikarya</taxon>
        <taxon>Ascomycota</taxon>
        <taxon>Pezizomycotina</taxon>
        <taxon>Sordariomycetes</taxon>
        <taxon>Hypocreomycetidae</taxon>
        <taxon>Hypocreales</taxon>
        <taxon>Bionectriaceae</taxon>
        <taxon>Geosmithia</taxon>
    </lineage>
</organism>
<dbReference type="InterPro" id="IPR043198">
    <property type="entry name" value="Cyclin/Ssn8"/>
</dbReference>
<dbReference type="InterPro" id="IPR036915">
    <property type="entry name" value="Cyclin-like_sf"/>
</dbReference>
<reference evidence="4" key="1">
    <citation type="submission" date="2020-03" db="EMBL/GenBank/DDBJ databases">
        <title>Site-based positive gene gene selection in Geosmithia morbida across the United States reveals a broad range of putative effectors and factors for local host and environmental adapation.</title>
        <authorList>
            <person name="Onufrak A."/>
            <person name="Murdoch R.W."/>
            <person name="Gazis R."/>
            <person name="Huff M."/>
            <person name="Staton M."/>
            <person name="Klingeman W."/>
            <person name="Hadziabdic D."/>
        </authorList>
    </citation>
    <scope>NUCLEOTIDE SEQUENCE</scope>
    <source>
        <strain evidence="4">1262</strain>
    </source>
</reference>
<dbReference type="Gene3D" id="1.10.472.10">
    <property type="entry name" value="Cyclin-like"/>
    <property type="match status" value="1"/>
</dbReference>
<dbReference type="Pfam" id="PF00134">
    <property type="entry name" value="Cyclin_N"/>
    <property type="match status" value="1"/>
</dbReference>
<dbReference type="Proteomes" id="UP000749293">
    <property type="component" value="Unassembled WGS sequence"/>
</dbReference>
<dbReference type="RefSeq" id="XP_035321665.1">
    <property type="nucleotide sequence ID" value="XM_035468531.1"/>
</dbReference>
<dbReference type="GO" id="GO:0016538">
    <property type="term" value="F:cyclin-dependent protein serine/threonine kinase regulator activity"/>
    <property type="evidence" value="ECO:0007669"/>
    <property type="project" value="InterPro"/>
</dbReference>
<evidence type="ECO:0000313" key="5">
    <source>
        <dbReference type="Proteomes" id="UP000749293"/>
    </source>
</evidence>
<feature type="compositionally biased region" description="Low complexity" evidence="2">
    <location>
        <begin position="52"/>
        <end position="69"/>
    </location>
</feature>
<feature type="domain" description="Cyclin N-terminal" evidence="3">
    <location>
        <begin position="80"/>
        <end position="197"/>
    </location>
</feature>
<protein>
    <recommendedName>
        <fullName evidence="1">RNA polymerase II holoenzyme cyclin-like subunit</fullName>
    </recommendedName>
</protein>
<dbReference type="GeneID" id="55972786"/>
<sequence length="452" mass="49918">MAHSDSRQPQHTTYAQAAASSLGENARIGPHPGHIKSSTQYTAATATTTAAAAATTSSHSNGSYNGNSGDHAPAAASEATPDVHRIQAVQLIDSVRQQLRLPVRTFDTACVYYHHFRLRQADCGGAGASYQDSALASLFVACKVEDTIKKSKEILAAAYTVRNEGKHVTPDDKMFEAPGKIIIGLERLILETIGFDFRTRYPQKMLVKVLREIIPRDQTASASASVPPDQTPEIFSTAYAMTIDMYKTLVPIKRTTFSMVMAVTELTLRLLKLFPPPPPPSSASNADPPSEPDSDPLTSFTRRKRQFYSRPAVLSTMLDLLDLYIQHLKSTKLGPRLDLSLLMHVKIQLNGESHHLPQPPAPLPCTKCAEQQHHRSPTPTQDPAMRFVFDPEAAARERDMVAAYFSQEFEDVEVEVDEDIPPPPIPPISNRGGGAPRPSWRWWRQRQRPEVA</sequence>
<feature type="region of interest" description="Disordered" evidence="2">
    <location>
        <begin position="52"/>
        <end position="80"/>
    </location>
</feature>
<dbReference type="AlphaFoldDB" id="A0A9P4YWL0"/>
<dbReference type="PANTHER" id="PTHR10026">
    <property type="entry name" value="CYCLIN"/>
    <property type="match status" value="1"/>
</dbReference>
<evidence type="ECO:0000256" key="1">
    <source>
        <dbReference type="ARBA" id="ARBA00014912"/>
    </source>
</evidence>
<evidence type="ECO:0000256" key="2">
    <source>
        <dbReference type="SAM" id="MobiDB-lite"/>
    </source>
</evidence>